<proteinExistence type="predicted"/>
<gene>
    <name evidence="1" type="ORF">QEZ52_21525</name>
</gene>
<keyword evidence="2" id="KW-1185">Reference proteome</keyword>
<geneLocation type="plasmid" evidence="1 2">
    <name>unnamed4</name>
</geneLocation>
<keyword evidence="1" id="KW-0614">Plasmid</keyword>
<accession>A0ABZ2Y346</accession>
<name>A0ABZ2Y346_9RHOB</name>
<reference evidence="1 2" key="1">
    <citation type="submission" date="2023-04" db="EMBL/GenBank/DDBJ databases">
        <title>Complete genome sequence of Alisedimentitalea scapharcae.</title>
        <authorList>
            <person name="Rong J.-C."/>
            <person name="Yi M.-L."/>
            <person name="Zhao Q."/>
        </authorList>
    </citation>
    <scope>NUCLEOTIDE SEQUENCE [LARGE SCALE GENOMIC DNA]</scope>
    <source>
        <strain evidence="1 2">KCTC 42119</strain>
        <plasmid evidence="1 2">unnamed4</plasmid>
    </source>
</reference>
<organism evidence="1 2">
    <name type="scientific">Aliisedimentitalea scapharcae</name>
    <dbReference type="NCBI Taxonomy" id="1524259"/>
    <lineage>
        <taxon>Bacteria</taxon>
        <taxon>Pseudomonadati</taxon>
        <taxon>Pseudomonadota</taxon>
        <taxon>Alphaproteobacteria</taxon>
        <taxon>Rhodobacterales</taxon>
        <taxon>Roseobacteraceae</taxon>
        <taxon>Aliisedimentitalea</taxon>
    </lineage>
</organism>
<dbReference type="Proteomes" id="UP001623232">
    <property type="component" value="Plasmid unnamed4"/>
</dbReference>
<evidence type="ECO:0008006" key="3">
    <source>
        <dbReference type="Google" id="ProtNLM"/>
    </source>
</evidence>
<dbReference type="Gene3D" id="3.40.630.10">
    <property type="entry name" value="Zn peptidases"/>
    <property type="match status" value="1"/>
</dbReference>
<evidence type="ECO:0000313" key="1">
    <source>
        <dbReference type="EMBL" id="WZK91326.1"/>
    </source>
</evidence>
<evidence type="ECO:0000313" key="2">
    <source>
        <dbReference type="Proteomes" id="UP001623232"/>
    </source>
</evidence>
<dbReference type="SUPFAM" id="SSF53187">
    <property type="entry name" value="Zn-dependent exopeptidases"/>
    <property type="match status" value="1"/>
</dbReference>
<protein>
    <recommendedName>
        <fullName evidence="3">N-carbamoyl-L-amino-acid hydrolase</fullName>
    </recommendedName>
</protein>
<dbReference type="RefSeq" id="WP_406651217.1">
    <property type="nucleotide sequence ID" value="NZ_CP123585.1"/>
</dbReference>
<dbReference type="EMBL" id="CP123585">
    <property type="protein sequence ID" value="WZK91326.1"/>
    <property type="molecule type" value="Genomic_DNA"/>
</dbReference>
<sequence length="89" mass="9370">MTPIVDATGNLIEWRYGSDPQVGTLTIGSHSDMVPGGGRLNRIAGVLAEPEVAWALRDTGIALRHNLGIVDSSAQELSVFGWLVSGRAA</sequence>